<keyword evidence="5" id="KW-0378">Hydrolase</keyword>
<keyword evidence="1" id="KW-0547">Nucleotide-binding</keyword>
<evidence type="ECO:0000256" key="1">
    <source>
        <dbReference type="ARBA" id="ARBA00022741"/>
    </source>
</evidence>
<evidence type="ECO:0000256" key="2">
    <source>
        <dbReference type="ARBA" id="ARBA00022840"/>
    </source>
</evidence>
<dbReference type="InterPro" id="IPR014001">
    <property type="entry name" value="Helicase_ATP-bd"/>
</dbReference>
<dbReference type="Pfam" id="PF00271">
    <property type="entry name" value="Helicase_C"/>
    <property type="match status" value="1"/>
</dbReference>
<evidence type="ECO:0000313" key="6">
    <source>
        <dbReference type="Proteomes" id="UP000066480"/>
    </source>
</evidence>
<evidence type="ECO:0000259" key="4">
    <source>
        <dbReference type="PROSITE" id="PS51194"/>
    </source>
</evidence>
<sequence>MTDLEAFGELHPVVQHHIINSLGWTGLRPLQAEAVEPVLRGDDALLIAPTAGGKTEAALFPLLTRMEHEQWAGLSVLYVCPLKALLNNLQPRVATYASWLGREAQARHGDTGAGDRKRQALHRPAILLTTPESLEAMLVSRLLDSAHMFGDVRTVVIDEVHAFAGDDRGWHLLAVLERLNALAGRQIQRVGLSATVGNPDSLIEWLQGGTHDRSRTVVAPPAPGAAAPDASLDYVGSVGNAAKVLSEMHLGEKRLVFADSRRTVESLAVNLRDREVDTYVSHSSLSVDERRRAEAAFAETRDCVIVSTSTLELGIDVGDLDRVVQIGAPSTVASVLQRLGRTGRRPGTSRNMTFLATEDEEFLRAAGLLLLMGDGFVEPVVAPPAPRQVAAQQLIGTALQKGRISIDDEAAWISRLGLASLEEALVIARWLVSTGHLDHDQGLAFIGPRAEQVYGRRNFMDLLAVFTAAPEVAVIHGRQEIGSVDPMVLISKIDGPRIIALAGRPWEVTHIDWRRKRVYVEPSERIGDSRWMGAPRAYSFELSDAVRRILLGATPSGATLTNRARSRLEVLREQYARRVRDDATVVVDEDGRVRWWTFAGSRANAVLTAAFEQVAPELLDQSRFGNLDVSLRSDATASAVSSALRAARHEAGDDLAGIVPLVTEQAVKKLKFAELLPPRMALMTLSARGADYRNATTISTRPVSASTL</sequence>
<evidence type="ECO:0000259" key="3">
    <source>
        <dbReference type="PROSITE" id="PS51192"/>
    </source>
</evidence>
<dbReference type="SUPFAM" id="SSF52540">
    <property type="entry name" value="P-loop containing nucleoside triphosphate hydrolases"/>
    <property type="match status" value="1"/>
</dbReference>
<dbReference type="SMART" id="SM00487">
    <property type="entry name" value="DEXDc"/>
    <property type="match status" value="1"/>
</dbReference>
<keyword evidence="2" id="KW-0067">ATP-binding</keyword>
<accession>A0A0K1JDT5</accession>
<dbReference type="InterPro" id="IPR052511">
    <property type="entry name" value="ATP-dep_Helicase"/>
</dbReference>
<reference evidence="5 6" key="1">
    <citation type="submission" date="2015-03" db="EMBL/GenBank/DDBJ databases">
        <title>Luteipulveratus halotolerans sp. nov., a novel actinobacterium (Dermacoccaceae) from Sarawak, Malaysia.</title>
        <authorList>
            <person name="Juboi H."/>
            <person name="Basik A."/>
            <person name="Shamsul S.S."/>
            <person name="Arnold P."/>
            <person name="Schmitt E.K."/>
            <person name="Sanglier J.-J."/>
            <person name="Yeo T."/>
        </authorList>
    </citation>
    <scope>NUCLEOTIDE SEQUENCE [LARGE SCALE GENOMIC DNA]</scope>
    <source>
        <strain evidence="5 6">MN07-A0370</strain>
    </source>
</reference>
<feature type="domain" description="Helicase ATP-binding" evidence="3">
    <location>
        <begin position="35"/>
        <end position="214"/>
    </location>
</feature>
<dbReference type="PROSITE" id="PS51194">
    <property type="entry name" value="HELICASE_CTER"/>
    <property type="match status" value="1"/>
</dbReference>
<dbReference type="InterPro" id="IPR001650">
    <property type="entry name" value="Helicase_C-like"/>
</dbReference>
<dbReference type="PANTHER" id="PTHR47962:SF5">
    <property type="entry name" value="ATP-DEPENDENT HELICASE LHR-RELATED"/>
    <property type="match status" value="1"/>
</dbReference>
<protein>
    <submittedName>
        <fullName evidence="5">ATP-dependent helicase</fullName>
    </submittedName>
</protein>
<dbReference type="SMART" id="SM00490">
    <property type="entry name" value="HELICc"/>
    <property type="match status" value="1"/>
</dbReference>
<keyword evidence="6" id="KW-1185">Reference proteome</keyword>
<evidence type="ECO:0000313" key="5">
    <source>
        <dbReference type="EMBL" id="AKU14871.1"/>
    </source>
</evidence>
<dbReference type="PATRIC" id="fig|571913.6.peg.338"/>
<dbReference type="PANTHER" id="PTHR47962">
    <property type="entry name" value="ATP-DEPENDENT HELICASE LHR-RELATED-RELATED"/>
    <property type="match status" value="1"/>
</dbReference>
<gene>
    <name evidence="5" type="ORF">VV02_01645</name>
</gene>
<dbReference type="OrthoDB" id="3197455at2"/>
<dbReference type="AlphaFoldDB" id="A0A0K1JDT5"/>
<dbReference type="Gene3D" id="3.40.50.300">
    <property type="entry name" value="P-loop containing nucleotide triphosphate hydrolases"/>
    <property type="match status" value="2"/>
</dbReference>
<keyword evidence="5" id="KW-0347">Helicase</keyword>
<dbReference type="GO" id="GO:0016887">
    <property type="term" value="F:ATP hydrolysis activity"/>
    <property type="evidence" value="ECO:0007669"/>
    <property type="project" value="TreeGrafter"/>
</dbReference>
<proteinExistence type="predicted"/>
<dbReference type="PROSITE" id="PS51192">
    <property type="entry name" value="HELICASE_ATP_BIND_1"/>
    <property type="match status" value="1"/>
</dbReference>
<feature type="domain" description="Helicase C-terminal" evidence="4">
    <location>
        <begin position="240"/>
        <end position="388"/>
    </location>
</feature>
<dbReference type="Proteomes" id="UP000066480">
    <property type="component" value="Chromosome"/>
</dbReference>
<dbReference type="STRING" id="571913.VV02_01645"/>
<dbReference type="EMBL" id="CP011112">
    <property type="protein sequence ID" value="AKU14871.1"/>
    <property type="molecule type" value="Genomic_DNA"/>
</dbReference>
<name>A0A0K1JDT5_9MICO</name>
<dbReference type="GO" id="GO:0003677">
    <property type="term" value="F:DNA binding"/>
    <property type="evidence" value="ECO:0007669"/>
    <property type="project" value="TreeGrafter"/>
</dbReference>
<dbReference type="GO" id="GO:0005524">
    <property type="term" value="F:ATP binding"/>
    <property type="evidence" value="ECO:0007669"/>
    <property type="project" value="UniProtKB-KW"/>
</dbReference>
<dbReference type="GO" id="GO:0004386">
    <property type="term" value="F:helicase activity"/>
    <property type="evidence" value="ECO:0007669"/>
    <property type="project" value="UniProtKB-KW"/>
</dbReference>
<dbReference type="InterPro" id="IPR011545">
    <property type="entry name" value="DEAD/DEAH_box_helicase_dom"/>
</dbReference>
<dbReference type="InterPro" id="IPR027417">
    <property type="entry name" value="P-loop_NTPase"/>
</dbReference>
<dbReference type="Pfam" id="PF00270">
    <property type="entry name" value="DEAD"/>
    <property type="match status" value="1"/>
</dbReference>
<organism evidence="5 6">
    <name type="scientific">Luteipulveratus mongoliensis</name>
    <dbReference type="NCBI Taxonomy" id="571913"/>
    <lineage>
        <taxon>Bacteria</taxon>
        <taxon>Bacillati</taxon>
        <taxon>Actinomycetota</taxon>
        <taxon>Actinomycetes</taxon>
        <taxon>Micrococcales</taxon>
        <taxon>Dermacoccaceae</taxon>
        <taxon>Luteipulveratus</taxon>
    </lineage>
</organism>
<dbReference type="KEGG" id="lmoi:VV02_01645"/>